<feature type="signal peptide" evidence="20">
    <location>
        <begin position="1"/>
        <end position="24"/>
    </location>
</feature>
<keyword evidence="16" id="KW-0325">Glycoprotein</keyword>
<dbReference type="PROSITE" id="PS51473">
    <property type="entry name" value="GNK2"/>
    <property type="match status" value="2"/>
</dbReference>
<evidence type="ECO:0000256" key="8">
    <source>
        <dbReference type="ARBA" id="ARBA00022737"/>
    </source>
</evidence>
<evidence type="ECO:0000256" key="20">
    <source>
        <dbReference type="SAM" id="SignalP"/>
    </source>
</evidence>
<feature type="region of interest" description="Disordered" evidence="18">
    <location>
        <begin position="268"/>
        <end position="292"/>
    </location>
</feature>
<evidence type="ECO:0000313" key="23">
    <source>
        <dbReference type="EMBL" id="RWR91110.1"/>
    </source>
</evidence>
<dbReference type="EMBL" id="QPKB01000008">
    <property type="protein sequence ID" value="RWR91110.1"/>
    <property type="molecule type" value="Genomic_DNA"/>
</dbReference>
<proteinExistence type="predicted"/>
<dbReference type="FunFam" id="3.30.430.20:FF:000003">
    <property type="entry name" value="Cysteine-rich RLK (RECEPTOR-like protein kinase) 10"/>
    <property type="match status" value="1"/>
</dbReference>
<dbReference type="InterPro" id="IPR011009">
    <property type="entry name" value="Kinase-like_dom_sf"/>
</dbReference>
<evidence type="ECO:0000256" key="5">
    <source>
        <dbReference type="ARBA" id="ARBA00022679"/>
    </source>
</evidence>
<evidence type="ECO:0000256" key="7">
    <source>
        <dbReference type="ARBA" id="ARBA00022729"/>
    </source>
</evidence>
<keyword evidence="15 23" id="KW-0675">Receptor</keyword>
<evidence type="ECO:0000256" key="16">
    <source>
        <dbReference type="ARBA" id="ARBA00023180"/>
    </source>
</evidence>
<dbReference type="Gene3D" id="3.30.430.20">
    <property type="entry name" value="Gnk2 domain, C-X8-C-X2-C motif"/>
    <property type="match status" value="2"/>
</dbReference>
<accession>A0A443PK17</accession>
<keyword evidence="3" id="KW-1003">Cell membrane</keyword>
<evidence type="ECO:0000256" key="13">
    <source>
        <dbReference type="ARBA" id="ARBA00023136"/>
    </source>
</evidence>
<dbReference type="GO" id="GO:0004674">
    <property type="term" value="F:protein serine/threonine kinase activity"/>
    <property type="evidence" value="ECO:0007669"/>
    <property type="project" value="UniProtKB-KW"/>
</dbReference>
<feature type="domain" description="Gnk2-homologous" evidence="22">
    <location>
        <begin position="140"/>
        <end position="260"/>
    </location>
</feature>
<evidence type="ECO:0000256" key="19">
    <source>
        <dbReference type="SAM" id="Phobius"/>
    </source>
</evidence>
<reference evidence="23 24" key="1">
    <citation type="journal article" date="2019" name="Nat. Plants">
        <title>Stout camphor tree genome fills gaps in understanding of flowering plant genome evolution.</title>
        <authorList>
            <person name="Chaw S.M."/>
            <person name="Liu Y.C."/>
            <person name="Wu Y.W."/>
            <person name="Wang H.Y."/>
            <person name="Lin C.I."/>
            <person name="Wu C.S."/>
            <person name="Ke H.M."/>
            <person name="Chang L.Y."/>
            <person name="Hsu C.Y."/>
            <person name="Yang H.T."/>
            <person name="Sudianto E."/>
            <person name="Hsu M.H."/>
            <person name="Wu K.P."/>
            <person name="Wang L.N."/>
            <person name="Leebens-Mack J.H."/>
            <person name="Tsai I.J."/>
        </authorList>
    </citation>
    <scope>NUCLEOTIDE SEQUENCE [LARGE SCALE GENOMIC DNA]</scope>
    <source>
        <strain evidence="24">cv. Chaw 1501</strain>
        <tissue evidence="23">Young leaves</tissue>
    </source>
</reference>
<evidence type="ECO:0000256" key="18">
    <source>
        <dbReference type="SAM" id="MobiDB-lite"/>
    </source>
</evidence>
<gene>
    <name evidence="23" type="ORF">CKAN_02024900</name>
</gene>
<feature type="chain" id="PRO_5019353074" evidence="20">
    <location>
        <begin position="25"/>
        <end position="682"/>
    </location>
</feature>
<feature type="binding site" evidence="17">
    <location>
        <position position="399"/>
    </location>
    <ligand>
        <name>ATP</name>
        <dbReference type="ChEBI" id="CHEBI:30616"/>
    </ligand>
</feature>
<dbReference type="GO" id="GO:0005524">
    <property type="term" value="F:ATP binding"/>
    <property type="evidence" value="ECO:0007669"/>
    <property type="project" value="UniProtKB-UniRule"/>
</dbReference>
<organism evidence="23 24">
    <name type="scientific">Cinnamomum micranthum f. kanehirae</name>
    <dbReference type="NCBI Taxonomy" id="337451"/>
    <lineage>
        <taxon>Eukaryota</taxon>
        <taxon>Viridiplantae</taxon>
        <taxon>Streptophyta</taxon>
        <taxon>Embryophyta</taxon>
        <taxon>Tracheophyta</taxon>
        <taxon>Spermatophyta</taxon>
        <taxon>Magnoliopsida</taxon>
        <taxon>Magnoliidae</taxon>
        <taxon>Laurales</taxon>
        <taxon>Lauraceae</taxon>
        <taxon>Cinnamomum</taxon>
    </lineage>
</organism>
<dbReference type="FunFam" id="1.10.510.10:FF:000060">
    <property type="entry name" value="G-type lectin S-receptor-like serine/threonine-protein kinase"/>
    <property type="match status" value="1"/>
</dbReference>
<protein>
    <submittedName>
        <fullName evidence="23">Cysteine-rich receptor-like protein kinase 10 isoform X1</fullName>
    </submittedName>
</protein>
<dbReference type="InterPro" id="IPR000719">
    <property type="entry name" value="Prot_kinase_dom"/>
</dbReference>
<dbReference type="SUPFAM" id="SSF56112">
    <property type="entry name" value="Protein kinase-like (PK-like)"/>
    <property type="match status" value="1"/>
</dbReference>
<keyword evidence="14" id="KW-1015">Disulfide bond</keyword>
<evidence type="ECO:0000256" key="2">
    <source>
        <dbReference type="ARBA" id="ARBA00004236"/>
    </source>
</evidence>
<keyword evidence="11 17" id="KW-0067">ATP-binding</keyword>
<dbReference type="SMART" id="SM00220">
    <property type="entry name" value="S_TKc"/>
    <property type="match status" value="1"/>
</dbReference>
<keyword evidence="24" id="KW-1185">Reference proteome</keyword>
<keyword evidence="5" id="KW-0808">Transferase</keyword>
<evidence type="ECO:0000256" key="4">
    <source>
        <dbReference type="ARBA" id="ARBA00022527"/>
    </source>
</evidence>
<evidence type="ECO:0000313" key="24">
    <source>
        <dbReference type="Proteomes" id="UP000283530"/>
    </source>
</evidence>
<keyword evidence="7 20" id="KW-0732">Signal</keyword>
<keyword evidence="8" id="KW-0677">Repeat</keyword>
<dbReference type="PANTHER" id="PTHR27002">
    <property type="entry name" value="RECEPTOR-LIKE SERINE/THREONINE-PROTEIN KINASE SD1-8"/>
    <property type="match status" value="1"/>
</dbReference>
<feature type="transmembrane region" description="Helical" evidence="19">
    <location>
        <begin position="304"/>
        <end position="324"/>
    </location>
</feature>
<keyword evidence="4" id="KW-0723">Serine/threonine-protein kinase</keyword>
<dbReference type="Pfam" id="PF01657">
    <property type="entry name" value="Stress-antifung"/>
    <property type="match status" value="2"/>
</dbReference>
<dbReference type="GO" id="GO:0005886">
    <property type="term" value="C:plasma membrane"/>
    <property type="evidence" value="ECO:0007669"/>
    <property type="project" value="UniProtKB-SubCell"/>
</dbReference>
<keyword evidence="12 19" id="KW-1133">Transmembrane helix</keyword>
<keyword evidence="13 19" id="KW-0472">Membrane</keyword>
<dbReference type="CDD" id="cd14066">
    <property type="entry name" value="STKc_IRAK"/>
    <property type="match status" value="1"/>
</dbReference>
<keyword evidence="9 17" id="KW-0547">Nucleotide-binding</keyword>
<dbReference type="Gene3D" id="3.30.200.20">
    <property type="entry name" value="Phosphorylase Kinase, domain 1"/>
    <property type="match status" value="1"/>
</dbReference>
<dbReference type="InterPro" id="IPR008271">
    <property type="entry name" value="Ser/Thr_kinase_AS"/>
</dbReference>
<evidence type="ECO:0000256" key="14">
    <source>
        <dbReference type="ARBA" id="ARBA00023157"/>
    </source>
</evidence>
<evidence type="ECO:0000256" key="9">
    <source>
        <dbReference type="ARBA" id="ARBA00022741"/>
    </source>
</evidence>
<dbReference type="InterPro" id="IPR002902">
    <property type="entry name" value="GNK2"/>
</dbReference>
<evidence type="ECO:0000256" key="17">
    <source>
        <dbReference type="PROSITE-ProRule" id="PRU10141"/>
    </source>
</evidence>
<evidence type="ECO:0000256" key="12">
    <source>
        <dbReference type="ARBA" id="ARBA00022989"/>
    </source>
</evidence>
<dbReference type="PROSITE" id="PS50011">
    <property type="entry name" value="PROTEIN_KINASE_DOM"/>
    <property type="match status" value="1"/>
</dbReference>
<comment type="subcellular location">
    <subcellularLocation>
        <location evidence="2">Cell membrane</location>
    </subcellularLocation>
    <subcellularLocation>
        <location evidence="1">Membrane</location>
        <topology evidence="1">Single-pass membrane protein</topology>
    </subcellularLocation>
</comment>
<evidence type="ECO:0000259" key="22">
    <source>
        <dbReference type="PROSITE" id="PS51473"/>
    </source>
</evidence>
<dbReference type="InterPro" id="IPR038408">
    <property type="entry name" value="GNK2_sf"/>
</dbReference>
<evidence type="ECO:0000256" key="6">
    <source>
        <dbReference type="ARBA" id="ARBA00022692"/>
    </source>
</evidence>
<evidence type="ECO:0000256" key="10">
    <source>
        <dbReference type="ARBA" id="ARBA00022777"/>
    </source>
</evidence>
<dbReference type="AlphaFoldDB" id="A0A443PK17"/>
<comment type="caution">
    <text evidence="23">The sequence shown here is derived from an EMBL/GenBank/DDBJ whole genome shotgun (WGS) entry which is preliminary data.</text>
</comment>
<dbReference type="Pfam" id="PF07714">
    <property type="entry name" value="PK_Tyr_Ser-Thr"/>
    <property type="match status" value="1"/>
</dbReference>
<dbReference type="PROSITE" id="PS00107">
    <property type="entry name" value="PROTEIN_KINASE_ATP"/>
    <property type="match status" value="1"/>
</dbReference>
<keyword evidence="6 19" id="KW-0812">Transmembrane</keyword>
<dbReference type="InterPro" id="IPR001245">
    <property type="entry name" value="Ser-Thr/Tyr_kinase_cat_dom"/>
</dbReference>
<keyword evidence="10 23" id="KW-0418">Kinase</keyword>
<evidence type="ECO:0000256" key="3">
    <source>
        <dbReference type="ARBA" id="ARBA00022475"/>
    </source>
</evidence>
<evidence type="ECO:0000259" key="21">
    <source>
        <dbReference type="PROSITE" id="PS50011"/>
    </source>
</evidence>
<evidence type="ECO:0000256" key="1">
    <source>
        <dbReference type="ARBA" id="ARBA00004167"/>
    </source>
</evidence>
<evidence type="ECO:0000256" key="15">
    <source>
        <dbReference type="ARBA" id="ARBA00023170"/>
    </source>
</evidence>
<dbReference type="PANTHER" id="PTHR27002:SF1040">
    <property type="entry name" value="OS07G0538400 PROTEIN"/>
    <property type="match status" value="1"/>
</dbReference>
<feature type="domain" description="Gnk2-homologous" evidence="22">
    <location>
        <begin position="32"/>
        <end position="134"/>
    </location>
</feature>
<dbReference type="Proteomes" id="UP000283530">
    <property type="component" value="Unassembled WGS sequence"/>
</dbReference>
<dbReference type="OrthoDB" id="4062651at2759"/>
<dbReference type="FunFam" id="3.30.200.20:FF:000330">
    <property type="entry name" value="G-type lectin S-receptor-like serine/threonine-protein kinase At4g03230"/>
    <property type="match status" value="1"/>
</dbReference>
<name>A0A443PK17_9MAGN</name>
<feature type="domain" description="Protein kinase" evidence="21">
    <location>
        <begin position="371"/>
        <end position="682"/>
    </location>
</feature>
<dbReference type="InterPro" id="IPR017441">
    <property type="entry name" value="Protein_kinase_ATP_BS"/>
</dbReference>
<dbReference type="CDD" id="cd23509">
    <property type="entry name" value="Gnk2-like"/>
    <property type="match status" value="2"/>
</dbReference>
<dbReference type="PROSITE" id="PS00108">
    <property type="entry name" value="PROTEIN_KINASE_ST"/>
    <property type="match status" value="1"/>
</dbReference>
<sequence>MSPFFLYSSSPFLLLFFHIPTCNAENPLRVECNNTYDGITAANYTINSTFHTNLKILLPSLSSNVSLTKGFYNTSIGQGLDTVYGLVLCRGDATPEACRNCTDFASDGILSRCQSRSSAIWYDLCQLQYSETNFFNLSTTIWWFWVWSMINMTEPEVKPLKAARETLMRDLTNKAAYEPWLGMFATGELNYLSTNNVYGLGRASTKKVYGLVQCKPVISGDACRRCLQDAIGFIPTCCDSRIAGRVIGEVCSLRFEDRNFFGESLVGGPAPSPALPPSSTNPTNSGRDGSTIEYSRGLQGKKKLLVTLLTIILGFLLFILCGYCRWRKAKGCKMNERRDTMLNDNDIEENEKGSELRLFNVSAIAVATNNFSESNMLGKGGFGLVYKGQLLNGQEIAVKRLSKNSAQGIKEFKNEVTLIAKLQHRNLVRLLGYCISGQEKILIYEYMRNKSLDSLVFEQKRCSMLDWTTRFSIIVGIARGILYLHEDSRFKIIHRDLKVSNILLDDDLNPKISDFGMARLFEQNQAQGNTNRIVGTYGYMSPEYAMDGRFSVKSDAFSFGVILLEIITGKRNNYYCDCCSLNLIGHVWEKWKEGRAMEVVDSSMINISSFKSKVLRCIQIGLLCVQEKAEDRPKMSYVVLKLESETMMLSPTQPAFCFRKGDCSNHLNRSINEVTMTEMEAR</sequence>
<evidence type="ECO:0000256" key="11">
    <source>
        <dbReference type="ARBA" id="ARBA00022840"/>
    </source>
</evidence>
<dbReference type="Gene3D" id="1.10.510.10">
    <property type="entry name" value="Transferase(Phosphotransferase) domain 1"/>
    <property type="match status" value="1"/>
</dbReference>